<protein>
    <submittedName>
        <fullName evidence="2">Uncharacterized protein</fullName>
    </submittedName>
</protein>
<keyword evidence="1" id="KW-1133">Transmembrane helix</keyword>
<evidence type="ECO:0000256" key="1">
    <source>
        <dbReference type="SAM" id="Phobius"/>
    </source>
</evidence>
<accession>A0A6I4LX27</accession>
<name>A0A6I4LX27_9SPHN</name>
<dbReference type="AlphaFoldDB" id="A0A6I4LX27"/>
<organism evidence="2 3">
    <name type="scientific">Sphingorhabdus profundilacus</name>
    <dbReference type="NCBI Taxonomy" id="2509718"/>
    <lineage>
        <taxon>Bacteria</taxon>
        <taxon>Pseudomonadati</taxon>
        <taxon>Pseudomonadota</taxon>
        <taxon>Alphaproteobacteria</taxon>
        <taxon>Sphingomonadales</taxon>
        <taxon>Sphingomonadaceae</taxon>
        <taxon>Sphingorhabdus</taxon>
    </lineage>
</organism>
<proteinExistence type="predicted"/>
<gene>
    <name evidence="2" type="ORF">EUU23_10375</name>
</gene>
<dbReference type="EMBL" id="SDWJ01000002">
    <property type="protein sequence ID" value="MVZ98097.1"/>
    <property type="molecule type" value="Genomic_DNA"/>
</dbReference>
<dbReference type="Proteomes" id="UP000471147">
    <property type="component" value="Unassembled WGS sequence"/>
</dbReference>
<evidence type="ECO:0000313" key="2">
    <source>
        <dbReference type="EMBL" id="MVZ98097.1"/>
    </source>
</evidence>
<evidence type="ECO:0000313" key="3">
    <source>
        <dbReference type="Proteomes" id="UP000471147"/>
    </source>
</evidence>
<feature type="transmembrane region" description="Helical" evidence="1">
    <location>
        <begin position="20"/>
        <end position="40"/>
    </location>
</feature>
<keyword evidence="1" id="KW-0472">Membrane</keyword>
<comment type="caution">
    <text evidence="2">The sequence shown here is derived from an EMBL/GenBank/DDBJ whole genome shotgun (WGS) entry which is preliminary data.</text>
</comment>
<feature type="transmembrane region" description="Helical" evidence="1">
    <location>
        <begin position="46"/>
        <end position="67"/>
    </location>
</feature>
<sequence length="75" mass="8302">MKRKSSINDDMRSRFFRSSIAFVGFALIYLAGSALLNYLTGDPWEPNSFVLVAYVVGDLILVLLPGIKNSDDCQA</sequence>
<reference evidence="2 3" key="1">
    <citation type="submission" date="2019-01" db="EMBL/GenBank/DDBJ databases">
        <title>Sphingorhabdus lacus sp.nov., isolated from an oligotrophic freshwater lake.</title>
        <authorList>
            <person name="Park M."/>
        </authorList>
    </citation>
    <scope>NUCLEOTIDE SEQUENCE [LARGE SCALE GENOMIC DNA]</scope>
    <source>
        <strain evidence="2 3">IMCC26285</strain>
    </source>
</reference>
<keyword evidence="1" id="KW-0812">Transmembrane</keyword>
<keyword evidence="3" id="KW-1185">Reference proteome</keyword>